<dbReference type="EMBL" id="JAEILG010000077">
    <property type="protein sequence ID" value="MBI6567611.1"/>
    <property type="molecule type" value="Genomic_DNA"/>
</dbReference>
<evidence type="ECO:0000256" key="5">
    <source>
        <dbReference type="ARBA" id="ARBA00022692"/>
    </source>
</evidence>
<dbReference type="PANTHER" id="PTHR30472">
    <property type="entry name" value="FERRIC ENTEROBACTIN TRANSPORT SYSTEM PERMEASE PROTEIN"/>
    <property type="match status" value="1"/>
</dbReference>
<evidence type="ECO:0000313" key="10">
    <source>
        <dbReference type="Proteomes" id="UP000648914"/>
    </source>
</evidence>
<organism evidence="9 10">
    <name type="scientific">Pseudomonas synxantha</name>
    <dbReference type="NCBI Taxonomy" id="47883"/>
    <lineage>
        <taxon>Bacteria</taxon>
        <taxon>Pseudomonadati</taxon>
        <taxon>Pseudomonadota</taxon>
        <taxon>Gammaproteobacteria</taxon>
        <taxon>Pseudomonadales</taxon>
        <taxon>Pseudomonadaceae</taxon>
        <taxon>Pseudomonas</taxon>
    </lineage>
</organism>
<evidence type="ECO:0000256" key="4">
    <source>
        <dbReference type="ARBA" id="ARBA00022475"/>
    </source>
</evidence>
<keyword evidence="7 8" id="KW-0472">Membrane</keyword>
<evidence type="ECO:0000256" key="2">
    <source>
        <dbReference type="ARBA" id="ARBA00007935"/>
    </source>
</evidence>
<feature type="transmembrane region" description="Helical" evidence="8">
    <location>
        <begin position="53"/>
        <end position="73"/>
    </location>
</feature>
<evidence type="ECO:0000256" key="7">
    <source>
        <dbReference type="ARBA" id="ARBA00023136"/>
    </source>
</evidence>
<keyword evidence="5 8" id="KW-0812">Transmembrane</keyword>
<protein>
    <submittedName>
        <fullName evidence="9">Iron chelate uptake ABC transporter family permease subunit</fullName>
    </submittedName>
</protein>
<keyword evidence="4" id="KW-1003">Cell membrane</keyword>
<comment type="similarity">
    <text evidence="2">Belongs to the binding-protein-dependent transport system permease family. FecCD subfamily.</text>
</comment>
<dbReference type="Gene3D" id="1.10.3470.10">
    <property type="entry name" value="ABC transporter involved in vitamin B12 uptake, BtuC"/>
    <property type="match status" value="1"/>
</dbReference>
<keyword evidence="6 8" id="KW-1133">Transmembrane helix</keyword>
<proteinExistence type="inferred from homology"/>
<comment type="caution">
    <text evidence="9">The sequence shown here is derived from an EMBL/GenBank/DDBJ whole genome shotgun (WGS) entry which is preliminary data.</text>
</comment>
<comment type="subcellular location">
    <subcellularLocation>
        <location evidence="1">Cell membrane</location>
        <topology evidence="1">Multi-pass membrane protein</topology>
    </subcellularLocation>
</comment>
<evidence type="ECO:0000256" key="1">
    <source>
        <dbReference type="ARBA" id="ARBA00004651"/>
    </source>
</evidence>
<dbReference type="Proteomes" id="UP000648914">
    <property type="component" value="Unassembled WGS sequence"/>
</dbReference>
<evidence type="ECO:0000256" key="3">
    <source>
        <dbReference type="ARBA" id="ARBA00022448"/>
    </source>
</evidence>
<dbReference type="InterPro" id="IPR000522">
    <property type="entry name" value="ABC_transptr_permease_BtuC"/>
</dbReference>
<evidence type="ECO:0000256" key="8">
    <source>
        <dbReference type="SAM" id="Phobius"/>
    </source>
</evidence>
<dbReference type="SUPFAM" id="SSF81345">
    <property type="entry name" value="ABC transporter involved in vitamin B12 uptake, BtuC"/>
    <property type="match status" value="1"/>
</dbReference>
<keyword evidence="10" id="KW-1185">Reference proteome</keyword>
<sequence length="82" mass="8869">MDRRCGRCARRQQPEAAHLLLGSDHRTFLLNCMLGGATYLIAVDTLARSTSALEIPLGVLTALLGAPLFAVLVHRLGRSLND</sequence>
<name>A0ABS0UQV4_9PSED</name>
<feature type="transmembrane region" description="Helical" evidence="8">
    <location>
        <begin position="28"/>
        <end position="47"/>
    </location>
</feature>
<evidence type="ECO:0000313" key="9">
    <source>
        <dbReference type="EMBL" id="MBI6567611.1"/>
    </source>
</evidence>
<gene>
    <name evidence="9" type="ORF">YA0852_26380</name>
</gene>
<dbReference type="InterPro" id="IPR037294">
    <property type="entry name" value="ABC_BtuC-like"/>
</dbReference>
<accession>A0ABS0UQV4</accession>
<dbReference type="PANTHER" id="PTHR30472:SF70">
    <property type="entry name" value="MOLYBDATE IMPORT SYSTEM PERMEASE PROTEIN MOLB"/>
    <property type="match status" value="1"/>
</dbReference>
<dbReference type="Pfam" id="PF01032">
    <property type="entry name" value="FecCD"/>
    <property type="match status" value="1"/>
</dbReference>
<dbReference type="RefSeq" id="WP_198720634.1">
    <property type="nucleotide sequence ID" value="NZ_JAEILG010000077.1"/>
</dbReference>
<evidence type="ECO:0000256" key="6">
    <source>
        <dbReference type="ARBA" id="ARBA00022989"/>
    </source>
</evidence>
<reference evidence="9 10" key="1">
    <citation type="submission" date="2020-12" db="EMBL/GenBank/DDBJ databases">
        <title>Comparative genomic insights into the epidemiology and virulence of plant pathogenic Pseudomonads from Turkey.</title>
        <authorList>
            <person name="Dillon M."/>
            <person name="Ruiz-Bedoya T."/>
            <person name="Bendalovic-Torma C."/>
            <person name="Guttman K.M."/>
            <person name="Kwak H."/>
            <person name="Middleton M.A."/>
            <person name="Wang P.W."/>
            <person name="Horuz S."/>
            <person name="Aysan Y."/>
            <person name="Guttman D.S."/>
        </authorList>
    </citation>
    <scope>NUCLEOTIDE SEQUENCE [LARGE SCALE GENOMIC DNA]</scope>
    <source>
        <strain evidence="9 10">S5_IA_2b</strain>
    </source>
</reference>
<keyword evidence="3" id="KW-0813">Transport</keyword>